<organism evidence="2 3">
    <name type="scientific">Echinicola soli</name>
    <dbReference type="NCBI Taxonomy" id="2591634"/>
    <lineage>
        <taxon>Bacteria</taxon>
        <taxon>Pseudomonadati</taxon>
        <taxon>Bacteroidota</taxon>
        <taxon>Cytophagia</taxon>
        <taxon>Cytophagales</taxon>
        <taxon>Cyclobacteriaceae</taxon>
        <taxon>Echinicola</taxon>
    </lineage>
</organism>
<evidence type="ECO:0000313" key="3">
    <source>
        <dbReference type="Proteomes" id="UP000316614"/>
    </source>
</evidence>
<dbReference type="Proteomes" id="UP000316614">
    <property type="component" value="Chromosome"/>
</dbReference>
<feature type="signal peptide" evidence="1">
    <location>
        <begin position="1"/>
        <end position="34"/>
    </location>
</feature>
<dbReference type="KEGG" id="echi:FKX85_18825"/>
<dbReference type="OrthoDB" id="1442510at2"/>
<dbReference type="EMBL" id="CP041253">
    <property type="protein sequence ID" value="QDH80987.1"/>
    <property type="molecule type" value="Genomic_DNA"/>
</dbReference>
<evidence type="ECO:0000313" key="2">
    <source>
        <dbReference type="EMBL" id="QDH80987.1"/>
    </source>
</evidence>
<accession>A0A514CMK2</accession>
<gene>
    <name evidence="2" type="ORF">FKX85_18825</name>
</gene>
<dbReference type="AlphaFoldDB" id="A0A514CMK2"/>
<evidence type="ECO:0000256" key="1">
    <source>
        <dbReference type="SAM" id="SignalP"/>
    </source>
</evidence>
<feature type="chain" id="PRO_5021786133" evidence="1">
    <location>
        <begin position="35"/>
        <end position="128"/>
    </location>
</feature>
<sequence>MVKGLEKKRKTKKWHPIAVLALLTLLLCSPCSVRNTIQKAFGATHTQVLNKSKAVQPLSSCFAIDDTTAVHAMVDFTAELTPALTLIAAFIQFEWNEQDQRPTFFYAKLGTAVTVPYYILYQNFKTHL</sequence>
<keyword evidence="3" id="KW-1185">Reference proteome</keyword>
<keyword evidence="1" id="KW-0732">Signal</keyword>
<proteinExistence type="predicted"/>
<reference evidence="2 3" key="1">
    <citation type="submission" date="2019-06" db="EMBL/GenBank/DDBJ databases">
        <title>Echinicola alkalisoli sp. nov. isolated from saline soil.</title>
        <authorList>
            <person name="Sun J.-Q."/>
            <person name="Xu L."/>
        </authorList>
    </citation>
    <scope>NUCLEOTIDE SEQUENCE [LARGE SCALE GENOMIC DNA]</scope>
    <source>
        <strain evidence="2 3">LN3S3</strain>
    </source>
</reference>
<dbReference type="RefSeq" id="WP_141616203.1">
    <property type="nucleotide sequence ID" value="NZ_CP041253.1"/>
</dbReference>
<protein>
    <submittedName>
        <fullName evidence="2">Uncharacterized protein</fullName>
    </submittedName>
</protein>
<name>A0A514CMK2_9BACT</name>